<gene>
    <name evidence="7" type="ORF">FSB_LOCUS41467</name>
</gene>
<evidence type="ECO:0000256" key="4">
    <source>
        <dbReference type="RuleBase" id="RU000454"/>
    </source>
</evidence>
<feature type="signal peptide" evidence="5">
    <location>
        <begin position="1"/>
        <end position="18"/>
    </location>
</feature>
<keyword evidence="5" id="KW-0732">Signal</keyword>
<proteinExistence type="inferred from homology"/>
<accession>A0A2N9HNN3</accession>
<keyword evidence="2 4" id="KW-0645">Protease</keyword>
<dbReference type="InterPro" id="IPR033121">
    <property type="entry name" value="PEPTIDASE_A1"/>
</dbReference>
<dbReference type="Pfam" id="PF00026">
    <property type="entry name" value="Asp"/>
    <property type="match status" value="1"/>
</dbReference>
<reference evidence="7" key="1">
    <citation type="submission" date="2018-02" db="EMBL/GenBank/DDBJ databases">
        <authorList>
            <person name="Cohen D.B."/>
            <person name="Kent A.D."/>
        </authorList>
    </citation>
    <scope>NUCLEOTIDE SEQUENCE</scope>
</reference>
<comment type="similarity">
    <text evidence="1 4">Belongs to the peptidase A1 family.</text>
</comment>
<organism evidence="7">
    <name type="scientific">Fagus sylvatica</name>
    <name type="common">Beechnut</name>
    <dbReference type="NCBI Taxonomy" id="28930"/>
    <lineage>
        <taxon>Eukaryota</taxon>
        <taxon>Viridiplantae</taxon>
        <taxon>Streptophyta</taxon>
        <taxon>Embryophyta</taxon>
        <taxon>Tracheophyta</taxon>
        <taxon>Spermatophyta</taxon>
        <taxon>Magnoliopsida</taxon>
        <taxon>eudicotyledons</taxon>
        <taxon>Gunneridae</taxon>
        <taxon>Pentapetalae</taxon>
        <taxon>rosids</taxon>
        <taxon>fabids</taxon>
        <taxon>Fagales</taxon>
        <taxon>Fagaceae</taxon>
        <taxon>Fagus</taxon>
    </lineage>
</organism>
<dbReference type="PANTHER" id="PTHR13683">
    <property type="entry name" value="ASPARTYL PROTEASES"/>
    <property type="match status" value="1"/>
</dbReference>
<dbReference type="PANTHER" id="PTHR13683:SF875">
    <property type="entry name" value="EUKARYOTIC ASPARTYL PROTEASE FAMILY PROTEIN"/>
    <property type="match status" value="1"/>
</dbReference>
<keyword evidence="4" id="KW-0064">Aspartyl protease</keyword>
<dbReference type="GO" id="GO:0006508">
    <property type="term" value="P:proteolysis"/>
    <property type="evidence" value="ECO:0007669"/>
    <property type="project" value="UniProtKB-KW"/>
</dbReference>
<evidence type="ECO:0000256" key="2">
    <source>
        <dbReference type="ARBA" id="ARBA00022670"/>
    </source>
</evidence>
<feature type="active site" evidence="3">
    <location>
        <position position="69"/>
    </location>
</feature>
<dbReference type="PROSITE" id="PS51767">
    <property type="entry name" value="PEPTIDASE_A1"/>
    <property type="match status" value="1"/>
</dbReference>
<evidence type="ECO:0000256" key="5">
    <source>
        <dbReference type="SAM" id="SignalP"/>
    </source>
</evidence>
<dbReference type="InterPro" id="IPR034161">
    <property type="entry name" value="Pepsin-like_plant"/>
</dbReference>
<name>A0A2N9HNN3_FAGSY</name>
<dbReference type="GO" id="GO:0004190">
    <property type="term" value="F:aspartic-type endopeptidase activity"/>
    <property type="evidence" value="ECO:0007669"/>
    <property type="project" value="UniProtKB-KW"/>
</dbReference>
<dbReference type="PRINTS" id="PR00792">
    <property type="entry name" value="PEPSIN"/>
</dbReference>
<dbReference type="PROSITE" id="PS00141">
    <property type="entry name" value="ASP_PROTEASE"/>
    <property type="match status" value="1"/>
</dbReference>
<evidence type="ECO:0000259" key="6">
    <source>
        <dbReference type="PROSITE" id="PS51767"/>
    </source>
</evidence>
<feature type="active site" evidence="3">
    <location>
        <position position="263"/>
    </location>
</feature>
<feature type="domain" description="Peptidase A1" evidence="6">
    <location>
        <begin position="51"/>
        <end position="295"/>
    </location>
</feature>
<evidence type="ECO:0000256" key="1">
    <source>
        <dbReference type="ARBA" id="ARBA00007447"/>
    </source>
</evidence>
<evidence type="ECO:0000313" key="7">
    <source>
        <dbReference type="EMBL" id="SPD13585.1"/>
    </source>
</evidence>
<dbReference type="EMBL" id="OIVN01003787">
    <property type="protein sequence ID" value="SPD13585.1"/>
    <property type="molecule type" value="Genomic_DNA"/>
</dbReference>
<dbReference type="InterPro" id="IPR001461">
    <property type="entry name" value="Aspartic_peptidase_A1"/>
</dbReference>
<dbReference type="CDD" id="cd05476">
    <property type="entry name" value="pepsin_A_like_plant"/>
    <property type="match status" value="1"/>
</dbReference>
<feature type="chain" id="PRO_5014789684" description="Peptidase A1 domain-containing protein" evidence="5">
    <location>
        <begin position="19"/>
        <end position="295"/>
    </location>
</feature>
<dbReference type="InterPro" id="IPR001969">
    <property type="entry name" value="Aspartic_peptidase_AS"/>
</dbReference>
<dbReference type="AlphaFoldDB" id="A0A2N9HNN3"/>
<protein>
    <recommendedName>
        <fullName evidence="6">Peptidase A1 domain-containing protein</fullName>
    </recommendedName>
</protein>
<dbReference type="InterPro" id="IPR021109">
    <property type="entry name" value="Peptidase_aspartic_dom_sf"/>
</dbReference>
<evidence type="ECO:0000256" key="3">
    <source>
        <dbReference type="PIRSR" id="PIRSR601461-1"/>
    </source>
</evidence>
<sequence>MASLSLFSLSFLLLTASAASTLVLPIHLERTFPIASFRLNGSTDLRVLGIHYAKVKLGTPPTEFKVIIDTGSDLLWIPCVSCQSCSYNVFNASRSATYLKVDWDKKSNYDILYGDQSRSGGYYASDTFTFDEFHGSMVTSNSSTVVFGCSTQESKYPSDKPFNGVLGLGPCKVSVLSQLASKEMTPRVVSMCLGDYTQPVGFLVFGEAVDPNMVYTPLIPHKPRYNIQLESIVVNGQVLPIDSAVFSAAKKPQGLDGLGTFMDSGTTLIIKSVENVVPYFSLGRLCYLDSSKFVL</sequence>
<keyword evidence="4" id="KW-0378">Hydrolase</keyword>
<dbReference type="Gene3D" id="2.40.70.10">
    <property type="entry name" value="Acid Proteases"/>
    <property type="match status" value="2"/>
</dbReference>
<dbReference type="SUPFAM" id="SSF50630">
    <property type="entry name" value="Acid proteases"/>
    <property type="match status" value="1"/>
</dbReference>